<keyword evidence="2" id="KW-1185">Reference proteome</keyword>
<dbReference type="OrthoDB" id="3403416at2"/>
<reference evidence="2" key="1">
    <citation type="submission" date="2016-06" db="EMBL/GenBank/DDBJ databases">
        <authorList>
            <person name="Varghese N."/>
            <person name="Submissions Spin"/>
        </authorList>
    </citation>
    <scope>NUCLEOTIDE SEQUENCE [LARGE SCALE GENOMIC DNA]</scope>
    <source>
        <strain evidence="2">DSM 44983</strain>
    </source>
</reference>
<protein>
    <submittedName>
        <fullName evidence="1">Uncharacterized protein</fullName>
    </submittedName>
</protein>
<accession>A0A109IPG5</accession>
<proteinExistence type="predicted"/>
<dbReference type="AlphaFoldDB" id="A0A109IPG5"/>
<evidence type="ECO:0000313" key="1">
    <source>
        <dbReference type="EMBL" id="SCG34972.1"/>
    </source>
</evidence>
<dbReference type="EMBL" id="LT607752">
    <property type="protein sequence ID" value="SCG34972.1"/>
    <property type="molecule type" value="Genomic_DNA"/>
</dbReference>
<sequence>MGADSDWGDFLAADTPIVDTTPAGAVAALPEPAASVVEAEIGGAVGDQDWSNWHADSGDDWADSAQDWADYAVENAAAGNVEIAESAMARAADHADIAGDNYTASTDYADAAVDHLETAAAEVDWATSGTAPTGTSYDATSYDATSYDATSYDAGSYDAGTCYDSAVSSFDTSASYDVAE</sequence>
<evidence type="ECO:0000313" key="2">
    <source>
        <dbReference type="Proteomes" id="UP000198226"/>
    </source>
</evidence>
<dbReference type="Proteomes" id="UP000198226">
    <property type="component" value="Chromosome I"/>
</dbReference>
<name>A0A109IPG5_9ACTN</name>
<dbReference type="RefSeq" id="WP_067301581.1">
    <property type="nucleotide sequence ID" value="NZ_LRMV01000005.1"/>
</dbReference>
<organism evidence="1 2">
    <name type="scientific">Micromonospora rifamycinica</name>
    <dbReference type="NCBI Taxonomy" id="291594"/>
    <lineage>
        <taxon>Bacteria</taxon>
        <taxon>Bacillati</taxon>
        <taxon>Actinomycetota</taxon>
        <taxon>Actinomycetes</taxon>
        <taxon>Micromonosporales</taxon>
        <taxon>Micromonosporaceae</taxon>
        <taxon>Micromonospora</taxon>
    </lineage>
</organism>
<gene>
    <name evidence="1" type="ORF">GA0070623_0033</name>
</gene>